<organism evidence="2 3">
    <name type="scientific">Marasmius tenuissimus</name>
    <dbReference type="NCBI Taxonomy" id="585030"/>
    <lineage>
        <taxon>Eukaryota</taxon>
        <taxon>Fungi</taxon>
        <taxon>Dikarya</taxon>
        <taxon>Basidiomycota</taxon>
        <taxon>Agaricomycotina</taxon>
        <taxon>Agaricomycetes</taxon>
        <taxon>Agaricomycetidae</taxon>
        <taxon>Agaricales</taxon>
        <taxon>Marasmiineae</taxon>
        <taxon>Marasmiaceae</taxon>
        <taxon>Marasmius</taxon>
    </lineage>
</organism>
<keyword evidence="3" id="KW-1185">Reference proteome</keyword>
<evidence type="ECO:0000313" key="3">
    <source>
        <dbReference type="Proteomes" id="UP001437256"/>
    </source>
</evidence>
<proteinExistence type="predicted"/>
<comment type="caution">
    <text evidence="2">The sequence shown here is derived from an EMBL/GenBank/DDBJ whole genome shotgun (WGS) entry which is preliminary data.</text>
</comment>
<protein>
    <submittedName>
        <fullName evidence="2">Uncharacterized protein</fullName>
    </submittedName>
</protein>
<feature type="region of interest" description="Disordered" evidence="1">
    <location>
        <begin position="294"/>
        <end position="336"/>
    </location>
</feature>
<sequence length="363" mass="37673">MAASSCLTFDSNFNLLAFNYGGKDYNAGTQDSWGSGQPTEITANGRPKFDTDGVTCYLAQFFNAVYVLNADKSSPSSVYIYDATAKSWSTQNVASGGPDMSSAVSILDHDTNVFYTMAQQKMWALDMASKTAAADTVTWESVRNPEFKTDGYQPVMGLAQNHIHFLNTAGAGKANIFVIHFSYWQPETQTYSGAEFPAQHGQVASFFKSEGVQQEFAFIPDDGSGTYVINVESNSTKALAGPPAKDSSAVYAASITALVSSSSQSGIQYIPYSADGDNSGAKWTKVEKLASLAPAASSGGSGNPSGSGSGTKPTGTSSGAGSGATGNSSSSESKDNGAIRAGKSVVLGMFGALVLGSMGVLLI</sequence>
<dbReference type="Proteomes" id="UP001437256">
    <property type="component" value="Unassembled WGS sequence"/>
</dbReference>
<accession>A0ABR3A7T9</accession>
<evidence type="ECO:0000256" key="1">
    <source>
        <dbReference type="SAM" id="MobiDB-lite"/>
    </source>
</evidence>
<dbReference type="EMBL" id="JBBXMP010000011">
    <property type="protein sequence ID" value="KAL0069668.1"/>
    <property type="molecule type" value="Genomic_DNA"/>
</dbReference>
<name>A0ABR3A7T9_9AGAR</name>
<evidence type="ECO:0000313" key="2">
    <source>
        <dbReference type="EMBL" id="KAL0069668.1"/>
    </source>
</evidence>
<gene>
    <name evidence="2" type="ORF">AAF712_003326</name>
</gene>
<feature type="compositionally biased region" description="Gly residues" evidence="1">
    <location>
        <begin position="299"/>
        <end position="309"/>
    </location>
</feature>
<reference evidence="2 3" key="1">
    <citation type="submission" date="2024-05" db="EMBL/GenBank/DDBJ databases">
        <title>A draft genome resource for the thread blight pathogen Marasmius tenuissimus strain MS-2.</title>
        <authorList>
            <person name="Yulfo-Soto G.E."/>
            <person name="Baruah I.K."/>
            <person name="Amoako-Attah I."/>
            <person name="Bukari Y."/>
            <person name="Meinhardt L.W."/>
            <person name="Bailey B.A."/>
            <person name="Cohen S.P."/>
        </authorList>
    </citation>
    <scope>NUCLEOTIDE SEQUENCE [LARGE SCALE GENOMIC DNA]</scope>
    <source>
        <strain evidence="2 3">MS-2</strain>
    </source>
</reference>